<keyword evidence="4" id="KW-1003">Cell membrane</keyword>
<dbReference type="SUPFAM" id="SSF81345">
    <property type="entry name" value="ABC transporter involved in vitamin B12 uptake, BtuC"/>
    <property type="match status" value="1"/>
</dbReference>
<dbReference type="PANTHER" id="PTHR30472">
    <property type="entry name" value="FERRIC ENTEROBACTIN TRANSPORT SYSTEM PERMEASE PROTEIN"/>
    <property type="match status" value="1"/>
</dbReference>
<dbReference type="FunFam" id="1.10.3470.10:FF:000001">
    <property type="entry name" value="Vitamin B12 ABC transporter permease BtuC"/>
    <property type="match status" value="1"/>
</dbReference>
<dbReference type="GO" id="GO:0033214">
    <property type="term" value="P:siderophore-iron import into cell"/>
    <property type="evidence" value="ECO:0007669"/>
    <property type="project" value="TreeGrafter"/>
</dbReference>
<feature type="transmembrane region" description="Helical" evidence="8">
    <location>
        <begin position="293"/>
        <end position="315"/>
    </location>
</feature>
<dbReference type="EMBL" id="JACHIN010000006">
    <property type="protein sequence ID" value="MBB5079303.1"/>
    <property type="molecule type" value="Genomic_DNA"/>
</dbReference>
<dbReference type="AlphaFoldDB" id="A0A7W8A4D8"/>
<feature type="transmembrane region" description="Helical" evidence="8">
    <location>
        <begin position="162"/>
        <end position="184"/>
    </location>
</feature>
<evidence type="ECO:0000256" key="5">
    <source>
        <dbReference type="ARBA" id="ARBA00022692"/>
    </source>
</evidence>
<organism evidence="9 10">
    <name type="scientific">Nonomuraea endophytica</name>
    <dbReference type="NCBI Taxonomy" id="714136"/>
    <lineage>
        <taxon>Bacteria</taxon>
        <taxon>Bacillati</taxon>
        <taxon>Actinomycetota</taxon>
        <taxon>Actinomycetes</taxon>
        <taxon>Streptosporangiales</taxon>
        <taxon>Streptosporangiaceae</taxon>
        <taxon>Nonomuraea</taxon>
    </lineage>
</organism>
<dbReference type="InterPro" id="IPR000522">
    <property type="entry name" value="ABC_transptr_permease_BtuC"/>
</dbReference>
<dbReference type="Pfam" id="PF01032">
    <property type="entry name" value="FecCD"/>
    <property type="match status" value="1"/>
</dbReference>
<dbReference type="InterPro" id="IPR037294">
    <property type="entry name" value="ABC_BtuC-like"/>
</dbReference>
<evidence type="ECO:0000256" key="3">
    <source>
        <dbReference type="ARBA" id="ARBA00022448"/>
    </source>
</evidence>
<dbReference type="Gene3D" id="1.10.3470.10">
    <property type="entry name" value="ABC transporter involved in vitamin B12 uptake, BtuC"/>
    <property type="match status" value="1"/>
</dbReference>
<evidence type="ECO:0000256" key="8">
    <source>
        <dbReference type="SAM" id="Phobius"/>
    </source>
</evidence>
<gene>
    <name evidence="9" type="ORF">HNR40_004789</name>
</gene>
<evidence type="ECO:0000313" key="9">
    <source>
        <dbReference type="EMBL" id="MBB5079303.1"/>
    </source>
</evidence>
<feature type="transmembrane region" description="Helical" evidence="8">
    <location>
        <begin position="321"/>
        <end position="339"/>
    </location>
</feature>
<dbReference type="Proteomes" id="UP000568380">
    <property type="component" value="Unassembled WGS sequence"/>
</dbReference>
<comment type="similarity">
    <text evidence="2">Belongs to the binding-protein-dependent transport system permease family. FecCD subfamily.</text>
</comment>
<protein>
    <submittedName>
        <fullName evidence="9">Iron complex transport system permease protein</fullName>
    </submittedName>
</protein>
<evidence type="ECO:0000313" key="10">
    <source>
        <dbReference type="Proteomes" id="UP000568380"/>
    </source>
</evidence>
<name>A0A7W8A4D8_9ACTN</name>
<feature type="transmembrane region" description="Helical" evidence="8">
    <location>
        <begin position="75"/>
        <end position="92"/>
    </location>
</feature>
<feature type="transmembrane region" description="Helical" evidence="8">
    <location>
        <begin position="20"/>
        <end position="41"/>
    </location>
</feature>
<keyword evidence="10" id="KW-1185">Reference proteome</keyword>
<feature type="transmembrane region" description="Helical" evidence="8">
    <location>
        <begin position="132"/>
        <end position="150"/>
    </location>
</feature>
<comment type="subcellular location">
    <subcellularLocation>
        <location evidence="1">Cell membrane</location>
        <topology evidence="1">Multi-pass membrane protein</topology>
    </subcellularLocation>
</comment>
<feature type="transmembrane region" description="Helical" evidence="8">
    <location>
        <begin position="205"/>
        <end position="233"/>
    </location>
</feature>
<comment type="caution">
    <text evidence="9">The sequence shown here is derived from an EMBL/GenBank/DDBJ whole genome shotgun (WGS) entry which is preliminary data.</text>
</comment>
<accession>A0A7W8A4D8</accession>
<dbReference type="CDD" id="cd06550">
    <property type="entry name" value="TM_ABC_iron-siderophores_like"/>
    <property type="match status" value="1"/>
</dbReference>
<keyword evidence="7 8" id="KW-0472">Membrane</keyword>
<evidence type="ECO:0000256" key="4">
    <source>
        <dbReference type="ARBA" id="ARBA00022475"/>
    </source>
</evidence>
<evidence type="ECO:0000256" key="6">
    <source>
        <dbReference type="ARBA" id="ARBA00022989"/>
    </source>
</evidence>
<proteinExistence type="inferred from homology"/>
<feature type="transmembrane region" description="Helical" evidence="8">
    <location>
        <begin position="253"/>
        <end position="281"/>
    </location>
</feature>
<dbReference type="GO" id="GO:0005886">
    <property type="term" value="C:plasma membrane"/>
    <property type="evidence" value="ECO:0007669"/>
    <property type="project" value="UniProtKB-SubCell"/>
</dbReference>
<sequence>MSVSASEPGGGRLARSPVPLFAWLLGCVVLLLAAVLLSLMVGSAAISPRTVLDALLGNAHSVEARTVIELRVPRTVLAVVAGGALAVAGALIQALTRNPLADPGILGVNAGAGFAVVIAVAFFGVSGVPGRIGAALAGAAVAAAVVYLIGSMNRARTAGPVTLVLVGLAFGAVLQGLAGAITLVRPKAFTLMRHWDTGALNDRTLAMVAQVLPLILLGLAIAFFVAPSLNAVALGDGPAKALGVRLGPVRTGVVAAVSLLCGATTALAGPIGFAGLMIPHVVRWLFGVDQRWIAAYSAVLGAVLLLVADVAGRLVLWPGELPAGIVTAFVGAPFLIVLARRKEASGL</sequence>
<keyword evidence="3" id="KW-0813">Transport</keyword>
<evidence type="ECO:0000256" key="7">
    <source>
        <dbReference type="ARBA" id="ARBA00023136"/>
    </source>
</evidence>
<evidence type="ECO:0000256" key="1">
    <source>
        <dbReference type="ARBA" id="ARBA00004651"/>
    </source>
</evidence>
<dbReference type="PANTHER" id="PTHR30472:SF1">
    <property type="entry name" value="FE(3+) DICITRATE TRANSPORT SYSTEM PERMEASE PROTEIN FECC-RELATED"/>
    <property type="match status" value="1"/>
</dbReference>
<dbReference type="RefSeq" id="WP_184964823.1">
    <property type="nucleotide sequence ID" value="NZ_JACHIN010000006.1"/>
</dbReference>
<feature type="transmembrane region" description="Helical" evidence="8">
    <location>
        <begin position="104"/>
        <end position="125"/>
    </location>
</feature>
<keyword evidence="6 8" id="KW-1133">Transmembrane helix</keyword>
<dbReference type="GO" id="GO:0022857">
    <property type="term" value="F:transmembrane transporter activity"/>
    <property type="evidence" value="ECO:0007669"/>
    <property type="project" value="InterPro"/>
</dbReference>
<reference evidence="9 10" key="1">
    <citation type="submission" date="2020-08" db="EMBL/GenBank/DDBJ databases">
        <title>Genomic Encyclopedia of Type Strains, Phase IV (KMG-IV): sequencing the most valuable type-strain genomes for metagenomic binning, comparative biology and taxonomic classification.</title>
        <authorList>
            <person name="Goeker M."/>
        </authorList>
    </citation>
    <scope>NUCLEOTIDE SEQUENCE [LARGE SCALE GENOMIC DNA]</scope>
    <source>
        <strain evidence="9 10">DSM 45385</strain>
    </source>
</reference>
<keyword evidence="5 8" id="KW-0812">Transmembrane</keyword>
<evidence type="ECO:0000256" key="2">
    <source>
        <dbReference type="ARBA" id="ARBA00007935"/>
    </source>
</evidence>